<evidence type="ECO:0000313" key="3">
    <source>
        <dbReference type="Proteomes" id="UP001442494"/>
    </source>
</evidence>
<dbReference type="EMBL" id="JAMPKK010000033">
    <property type="protein sequence ID" value="MEP0865890.1"/>
    <property type="molecule type" value="Genomic_DNA"/>
</dbReference>
<protein>
    <submittedName>
        <fullName evidence="2">Uncharacterized protein</fullName>
    </submittedName>
</protein>
<keyword evidence="3" id="KW-1185">Reference proteome</keyword>
<accession>A0ABV0JR36</accession>
<comment type="caution">
    <text evidence="2">The sequence shown here is derived from an EMBL/GenBank/DDBJ whole genome shotgun (WGS) entry which is preliminary data.</text>
</comment>
<proteinExistence type="predicted"/>
<feature type="region of interest" description="Disordered" evidence="1">
    <location>
        <begin position="77"/>
        <end position="106"/>
    </location>
</feature>
<name>A0ABV0JR36_9CYAN</name>
<feature type="compositionally biased region" description="Polar residues" evidence="1">
    <location>
        <begin position="97"/>
        <end position="106"/>
    </location>
</feature>
<evidence type="ECO:0000313" key="2">
    <source>
        <dbReference type="EMBL" id="MEP0865890.1"/>
    </source>
</evidence>
<organism evidence="2 3">
    <name type="scientific">Funiculus sociatus GB2-A5</name>
    <dbReference type="NCBI Taxonomy" id="2933946"/>
    <lineage>
        <taxon>Bacteria</taxon>
        <taxon>Bacillati</taxon>
        <taxon>Cyanobacteriota</taxon>
        <taxon>Cyanophyceae</taxon>
        <taxon>Coleofasciculales</taxon>
        <taxon>Coleofasciculaceae</taxon>
        <taxon>Funiculus</taxon>
    </lineage>
</organism>
<sequence length="106" mass="10777">MWVRNVGVKGLVSFREEKEAGPPTEGMGATATAVGALTAGVEAGIDGAVEAELALGCTVEGVGVFCELEVEDAVPAEPPLGFPVETATPLDLHPDSANPSPHQKLV</sequence>
<gene>
    <name evidence="2" type="ORF">NDI37_15585</name>
</gene>
<reference evidence="2 3" key="1">
    <citation type="submission" date="2022-04" db="EMBL/GenBank/DDBJ databases">
        <title>Positive selection, recombination, and allopatry shape intraspecific diversity of widespread and dominant cyanobacteria.</title>
        <authorList>
            <person name="Wei J."/>
            <person name="Shu W."/>
            <person name="Hu C."/>
        </authorList>
    </citation>
    <scope>NUCLEOTIDE SEQUENCE [LARGE SCALE GENOMIC DNA]</scope>
    <source>
        <strain evidence="2 3">GB2-A5</strain>
    </source>
</reference>
<evidence type="ECO:0000256" key="1">
    <source>
        <dbReference type="SAM" id="MobiDB-lite"/>
    </source>
</evidence>
<dbReference type="Proteomes" id="UP001442494">
    <property type="component" value="Unassembled WGS sequence"/>
</dbReference>